<reference evidence="4" key="1">
    <citation type="submission" date="2015-07" db="EMBL/GenBank/DDBJ databases">
        <title>Near-Complete Genome Sequence of the Cellulolytic Bacterium Bacteroides (Pseudobacteroides) cellulosolvens ATCC 35603.</title>
        <authorList>
            <person name="Dassa B."/>
            <person name="Utturkar S.M."/>
            <person name="Klingeman D.M."/>
            <person name="Hurt R.A."/>
            <person name="Keller M."/>
            <person name="Xu J."/>
            <person name="Reddy Y.H.K."/>
            <person name="Borovok I."/>
            <person name="Grinberg I.R."/>
            <person name="Lamed R."/>
            <person name="Zhivin O."/>
            <person name="Bayer E.A."/>
            <person name="Brown S.D."/>
        </authorList>
    </citation>
    <scope>NUCLEOTIDE SEQUENCE [LARGE SCALE GENOMIC DNA]</scope>
    <source>
        <strain evidence="4">DSM 2933</strain>
    </source>
</reference>
<evidence type="ECO:0000313" key="4">
    <source>
        <dbReference type="Proteomes" id="UP000036923"/>
    </source>
</evidence>
<comment type="subcellular location">
    <subcellularLocation>
        <location evidence="1">Cell membrane</location>
        <topology evidence="1">Multi-pass membrane protein</topology>
    </subcellularLocation>
</comment>
<feature type="transmembrane region" description="Helical" evidence="2">
    <location>
        <begin position="28"/>
        <end position="47"/>
    </location>
</feature>
<dbReference type="OrthoDB" id="9812056at2"/>
<evidence type="ECO:0000256" key="1">
    <source>
        <dbReference type="PIRNR" id="PIRNR018579"/>
    </source>
</evidence>
<evidence type="ECO:0000256" key="2">
    <source>
        <dbReference type="SAM" id="Phobius"/>
    </source>
</evidence>
<dbReference type="EMBL" id="LGTC01000001">
    <property type="protein sequence ID" value="KNY25030.1"/>
    <property type="molecule type" value="Genomic_DNA"/>
</dbReference>
<dbReference type="GO" id="GO:0005886">
    <property type="term" value="C:plasma membrane"/>
    <property type="evidence" value="ECO:0007669"/>
    <property type="project" value="UniProtKB-SubCell"/>
</dbReference>
<dbReference type="eggNOG" id="COG3856">
    <property type="taxonomic scope" value="Bacteria"/>
</dbReference>
<dbReference type="AlphaFoldDB" id="A0A0L6JH45"/>
<keyword evidence="1 2" id="KW-0812">Transmembrane</keyword>
<organism evidence="3 4">
    <name type="scientific">Pseudobacteroides cellulosolvens ATCC 35603 = DSM 2933</name>
    <dbReference type="NCBI Taxonomy" id="398512"/>
    <lineage>
        <taxon>Bacteria</taxon>
        <taxon>Bacillati</taxon>
        <taxon>Bacillota</taxon>
        <taxon>Clostridia</taxon>
        <taxon>Eubacteriales</taxon>
        <taxon>Oscillospiraceae</taxon>
        <taxon>Pseudobacteroides</taxon>
    </lineage>
</organism>
<keyword evidence="2" id="KW-1133">Transmembrane helix</keyword>
<evidence type="ECO:0000313" key="3">
    <source>
        <dbReference type="EMBL" id="KNY25030.1"/>
    </source>
</evidence>
<dbReference type="STRING" id="398512.Bccel_0287"/>
<dbReference type="PIRSF" id="PIRSF018579">
    <property type="entry name" value="Sbp"/>
    <property type="match status" value="1"/>
</dbReference>
<dbReference type="PATRIC" id="fig|398512.5.peg.303"/>
<dbReference type="InterPro" id="IPR009709">
    <property type="entry name" value="DUF1290"/>
</dbReference>
<feature type="transmembrane region" description="Helical" evidence="2">
    <location>
        <begin position="80"/>
        <end position="101"/>
    </location>
</feature>
<dbReference type="RefSeq" id="WP_036946161.1">
    <property type="nucleotide sequence ID" value="NZ_KN050763.1"/>
</dbReference>
<accession>A0A0L6JH45</accession>
<keyword evidence="1 2" id="KW-0472">Membrane</keyword>
<sequence>MLPLIGILVGIIIGVILPFQIPYQYSTYVAVAILAALDSVFGGIAASMQGRFDMKVFLSGFFMNALLAAALAYIGDQLGIQLYLAALFAFGNRLFLNFAIIRRILLNKYSKKDNI</sequence>
<gene>
    <name evidence="3" type="ORF">Bccel_0287</name>
</gene>
<dbReference type="Pfam" id="PF06947">
    <property type="entry name" value="DUF1290"/>
    <property type="match status" value="1"/>
</dbReference>
<comment type="caution">
    <text evidence="3">The sequence shown here is derived from an EMBL/GenBank/DDBJ whole genome shotgun (WGS) entry which is preliminary data.</text>
</comment>
<feature type="transmembrane region" description="Helical" evidence="2">
    <location>
        <begin position="56"/>
        <end position="74"/>
    </location>
</feature>
<keyword evidence="1" id="KW-1003">Cell membrane</keyword>
<evidence type="ECO:0008006" key="5">
    <source>
        <dbReference type="Google" id="ProtNLM"/>
    </source>
</evidence>
<protein>
    <recommendedName>
        <fullName evidence="5">Small basic protein</fullName>
    </recommendedName>
</protein>
<proteinExistence type="inferred from homology"/>
<dbReference type="Proteomes" id="UP000036923">
    <property type="component" value="Unassembled WGS sequence"/>
</dbReference>
<keyword evidence="4" id="KW-1185">Reference proteome</keyword>
<name>A0A0L6JH45_9FIRM</name>
<comment type="similarity">
    <text evidence="1">Belongs to the sbp family.</text>
</comment>